<proteinExistence type="predicted"/>
<dbReference type="AlphaFoldDB" id="A0AAV5JZ19"/>
<accession>A0AAV5JZ19</accession>
<evidence type="ECO:0000313" key="1">
    <source>
        <dbReference type="EMBL" id="GKV17626.1"/>
    </source>
</evidence>
<evidence type="ECO:0000313" key="2">
    <source>
        <dbReference type="Proteomes" id="UP001054252"/>
    </source>
</evidence>
<reference evidence="1 2" key="1">
    <citation type="journal article" date="2021" name="Commun. Biol.">
        <title>The genome of Shorea leprosula (Dipterocarpaceae) highlights the ecological relevance of drought in aseasonal tropical rainforests.</title>
        <authorList>
            <person name="Ng K.K.S."/>
            <person name="Kobayashi M.J."/>
            <person name="Fawcett J.A."/>
            <person name="Hatakeyama M."/>
            <person name="Paape T."/>
            <person name="Ng C.H."/>
            <person name="Ang C.C."/>
            <person name="Tnah L.H."/>
            <person name="Lee C.T."/>
            <person name="Nishiyama T."/>
            <person name="Sese J."/>
            <person name="O'Brien M.J."/>
            <person name="Copetti D."/>
            <person name="Mohd Noor M.I."/>
            <person name="Ong R.C."/>
            <person name="Putra M."/>
            <person name="Sireger I.Z."/>
            <person name="Indrioko S."/>
            <person name="Kosugi Y."/>
            <person name="Izuno A."/>
            <person name="Isagi Y."/>
            <person name="Lee S.L."/>
            <person name="Shimizu K.K."/>
        </authorList>
    </citation>
    <scope>NUCLEOTIDE SEQUENCE [LARGE SCALE GENOMIC DNA]</scope>
    <source>
        <strain evidence="1">214</strain>
    </source>
</reference>
<organism evidence="1 2">
    <name type="scientific">Rubroshorea leprosula</name>
    <dbReference type="NCBI Taxonomy" id="152421"/>
    <lineage>
        <taxon>Eukaryota</taxon>
        <taxon>Viridiplantae</taxon>
        <taxon>Streptophyta</taxon>
        <taxon>Embryophyta</taxon>
        <taxon>Tracheophyta</taxon>
        <taxon>Spermatophyta</taxon>
        <taxon>Magnoliopsida</taxon>
        <taxon>eudicotyledons</taxon>
        <taxon>Gunneridae</taxon>
        <taxon>Pentapetalae</taxon>
        <taxon>rosids</taxon>
        <taxon>malvids</taxon>
        <taxon>Malvales</taxon>
        <taxon>Dipterocarpaceae</taxon>
        <taxon>Rubroshorea</taxon>
    </lineage>
</organism>
<name>A0AAV5JZ19_9ROSI</name>
<protein>
    <submittedName>
        <fullName evidence="1">Uncharacterized protein</fullName>
    </submittedName>
</protein>
<sequence>MRLDRLMLKMNYMGDGTISCCFPTIICCKSGNTLRYWRLSCEARSHSARLEIQRNDDFWVAFNMRMMDYRNVQIGPGELSSCHAPEPKSGDVADAVHS</sequence>
<keyword evidence="2" id="KW-1185">Reference proteome</keyword>
<dbReference type="EMBL" id="BPVZ01000048">
    <property type="protein sequence ID" value="GKV17626.1"/>
    <property type="molecule type" value="Genomic_DNA"/>
</dbReference>
<dbReference type="Proteomes" id="UP001054252">
    <property type="component" value="Unassembled WGS sequence"/>
</dbReference>
<gene>
    <name evidence="1" type="ORF">SLEP1_g28104</name>
</gene>
<comment type="caution">
    <text evidence="1">The sequence shown here is derived from an EMBL/GenBank/DDBJ whole genome shotgun (WGS) entry which is preliminary data.</text>
</comment>